<accession>A0A6G5A172</accession>
<evidence type="ECO:0000313" key="1">
    <source>
        <dbReference type="EMBL" id="NIE44775.1"/>
    </source>
</evidence>
<reference evidence="1" key="1">
    <citation type="submission" date="2020-03" db="EMBL/GenBank/DDBJ databases">
        <title>A transcriptome and proteome of the tick Rhipicephalus microplus shaped by the genetic composition of its hosts and developmental stage.</title>
        <authorList>
            <person name="Garcia G.R."/>
            <person name="Ribeiro J.M.C."/>
            <person name="Maruyama S.R."/>
            <person name="Gardinasse L.G."/>
            <person name="Nelson K."/>
            <person name="Ferreira B.R."/>
            <person name="Andrade T.G."/>
            <person name="Santos I.K.F.M."/>
        </authorList>
    </citation>
    <scope>NUCLEOTIDE SEQUENCE</scope>
    <source>
        <strain evidence="1">NSGR</strain>
        <tissue evidence="1">Salivary glands</tissue>
    </source>
</reference>
<organism evidence="1">
    <name type="scientific">Rhipicephalus microplus</name>
    <name type="common">Cattle tick</name>
    <name type="synonym">Boophilus microplus</name>
    <dbReference type="NCBI Taxonomy" id="6941"/>
    <lineage>
        <taxon>Eukaryota</taxon>
        <taxon>Metazoa</taxon>
        <taxon>Ecdysozoa</taxon>
        <taxon>Arthropoda</taxon>
        <taxon>Chelicerata</taxon>
        <taxon>Arachnida</taxon>
        <taxon>Acari</taxon>
        <taxon>Parasitiformes</taxon>
        <taxon>Ixodida</taxon>
        <taxon>Ixodoidea</taxon>
        <taxon>Ixodidae</taxon>
        <taxon>Rhipicephalinae</taxon>
        <taxon>Rhipicephalus</taxon>
        <taxon>Boophilus</taxon>
    </lineage>
</organism>
<dbReference type="AlphaFoldDB" id="A0A6G5A172"/>
<dbReference type="EMBL" id="GIKN01002502">
    <property type="protein sequence ID" value="NIE44775.1"/>
    <property type="molecule type" value="Transcribed_RNA"/>
</dbReference>
<proteinExistence type="predicted"/>
<protein>
    <submittedName>
        <fullName evidence="1">Putative secreted protein</fullName>
    </submittedName>
</protein>
<sequence length="76" mass="8610">MLITSCFVKCILVVRCHTKVVLQWLVFLAVTGTRLQTQALSSVKALTESVTENFRSRLQSHRFPATNLRSLNHRPG</sequence>
<name>A0A6G5A172_RHIMP</name>